<protein>
    <submittedName>
        <fullName evidence="5">AAA family ATPase</fullName>
    </submittedName>
</protein>
<dbReference type="Gene3D" id="3.40.50.300">
    <property type="entry name" value="P-loop containing nucleotide triphosphate hydrolases"/>
    <property type="match status" value="1"/>
</dbReference>
<name>A0ABP8ZY89_9ACTN</name>
<evidence type="ECO:0000313" key="6">
    <source>
        <dbReference type="Proteomes" id="UP001501147"/>
    </source>
</evidence>
<keyword evidence="2" id="KW-0067">ATP-binding</keyword>
<evidence type="ECO:0000256" key="3">
    <source>
        <dbReference type="SAM" id="MobiDB-lite"/>
    </source>
</evidence>
<reference evidence="6" key="1">
    <citation type="journal article" date="2019" name="Int. J. Syst. Evol. Microbiol.">
        <title>The Global Catalogue of Microorganisms (GCM) 10K type strain sequencing project: providing services to taxonomists for standard genome sequencing and annotation.</title>
        <authorList>
            <consortium name="The Broad Institute Genomics Platform"/>
            <consortium name="The Broad Institute Genome Sequencing Center for Infectious Disease"/>
            <person name="Wu L."/>
            <person name="Ma J."/>
        </authorList>
    </citation>
    <scope>NUCLEOTIDE SEQUENCE [LARGE SCALE GENOMIC DNA]</scope>
    <source>
        <strain evidence="6">JCM 18324</strain>
    </source>
</reference>
<accession>A0ABP8ZY89</accession>
<dbReference type="InterPro" id="IPR041664">
    <property type="entry name" value="AAA_16"/>
</dbReference>
<dbReference type="InterPro" id="IPR036388">
    <property type="entry name" value="WH-like_DNA-bd_sf"/>
</dbReference>
<evidence type="ECO:0000256" key="2">
    <source>
        <dbReference type="ARBA" id="ARBA00022840"/>
    </source>
</evidence>
<evidence type="ECO:0000313" key="5">
    <source>
        <dbReference type="EMBL" id="GAA4769475.1"/>
    </source>
</evidence>
<dbReference type="SUPFAM" id="SSF46894">
    <property type="entry name" value="C-terminal effector domain of the bipartite response regulators"/>
    <property type="match status" value="1"/>
</dbReference>
<dbReference type="InterPro" id="IPR011990">
    <property type="entry name" value="TPR-like_helical_dom_sf"/>
</dbReference>
<dbReference type="SUPFAM" id="SSF48452">
    <property type="entry name" value="TPR-like"/>
    <property type="match status" value="1"/>
</dbReference>
<dbReference type="EMBL" id="BAABJV010000002">
    <property type="protein sequence ID" value="GAA4769475.1"/>
    <property type="molecule type" value="Genomic_DNA"/>
</dbReference>
<dbReference type="SUPFAM" id="SSF52540">
    <property type="entry name" value="P-loop containing nucleoside triphosphate hydrolases"/>
    <property type="match status" value="1"/>
</dbReference>
<feature type="domain" description="Orc1-like AAA ATPase" evidence="4">
    <location>
        <begin position="17"/>
        <end position="188"/>
    </location>
</feature>
<dbReference type="Pfam" id="PF13191">
    <property type="entry name" value="AAA_16"/>
    <property type="match status" value="1"/>
</dbReference>
<comment type="caution">
    <text evidence="5">The sequence shown here is derived from an EMBL/GenBank/DDBJ whole genome shotgun (WGS) entry which is preliminary data.</text>
</comment>
<dbReference type="RefSeq" id="WP_345611104.1">
    <property type="nucleotide sequence ID" value="NZ_BAABJV010000002.1"/>
</dbReference>
<dbReference type="InterPro" id="IPR027417">
    <property type="entry name" value="P-loop_NTPase"/>
</dbReference>
<evidence type="ECO:0000256" key="1">
    <source>
        <dbReference type="ARBA" id="ARBA00022741"/>
    </source>
</evidence>
<gene>
    <name evidence="5" type="ORF">GCM10023329_15460</name>
</gene>
<dbReference type="PANTHER" id="PTHR16305:SF35">
    <property type="entry name" value="TRANSCRIPTIONAL ACTIVATOR DOMAIN"/>
    <property type="match status" value="1"/>
</dbReference>
<proteinExistence type="predicted"/>
<dbReference type="Gene3D" id="1.10.10.10">
    <property type="entry name" value="Winged helix-like DNA-binding domain superfamily/Winged helix DNA-binding domain"/>
    <property type="match status" value="1"/>
</dbReference>
<sequence>MAHTGDRPGRSRRLLLERDTELAAVDALLTELGAPGAGAPGRGNGGLLAFAGPAGLGKTTLLNEVRRRAVARGCTVLLARGGEQEQGVAFHVVRQLVQPLLAASSEREHRELLGSWYDIVAPAMGLVAGGNGSPDPQGVRDGLDWIATRFAVQHAPLVVVLDDAHWADAESLAWLTGFAPRIGELPMLLVVAYRSDELPADAAAFAGLAERNGSHPHELVPLTPGAVGRLVRDSLGEEADDGFCRETWAVTGGNPFETVELTAKVADRGLKPQSAHVPELRELASAVKGSGLVDRLERLGTSAVRFAWSAAVLGAGATRSLAASVGGLGEAESADAVAALREARILADAPTDADGVPEDAPDGRLEFFHPLVATAVYRAIPAAFRVAMHGQAAAVVSGAGLGVTTVARHLLEMHPESDPWAVRQLREAAREYLRSGAPEAARRCLTRALREPPALEERADVLFELGCSALLTEPATTVNHLRAALEEPVLAPSLREAVVYRLAQALGHSDRMAEAAETVAAAARDATDARTRLHMQAEQFMWNAFRADEPDSRSRSRRLARLAEHLTGRGLAERYILGLRAWDAMVRGESAATALHYAEEALGEGLSWTDEQWGFEVPILVALTFMYCDRPGRAEELFTKGIEECETKGWRGAHLSFGFTLLGYIRYRRGRLDEAETLVRAGLRIADRVGHMVPAQYFAIGILVEVLLARGRTQEAHQVASAYHYGDVVPSAVVYPDAETVHAELLLALGRRRDAEQQLARVGLRLEPRGMRNPAWCPWRLHLARATDDPDRALALASEAVDLARRFGTQSAIGQALHAMAAVTEGAGRIELLADAVAHLERSPAGYDLACALVDHGVALRAAGLRDRAGEQLHRGLEGAVECGADALAARARQELDEAGLWPLQLRTAASESLTAQERTVAEWAALGWSDERMAEALGAEPAMVTRLLSDIFRKVGSDRAGLPRLFGPRADERPVPDAPAAEGGPSAYRACREQQPGA</sequence>
<keyword evidence="1" id="KW-0547">Nucleotide-binding</keyword>
<dbReference type="InterPro" id="IPR016032">
    <property type="entry name" value="Sig_transdc_resp-reg_C-effctor"/>
</dbReference>
<dbReference type="Proteomes" id="UP001501147">
    <property type="component" value="Unassembled WGS sequence"/>
</dbReference>
<organism evidence="5 6">
    <name type="scientific">Streptomyces sanyensis</name>
    <dbReference type="NCBI Taxonomy" id="568869"/>
    <lineage>
        <taxon>Bacteria</taxon>
        <taxon>Bacillati</taxon>
        <taxon>Actinomycetota</taxon>
        <taxon>Actinomycetes</taxon>
        <taxon>Kitasatosporales</taxon>
        <taxon>Streptomycetaceae</taxon>
        <taxon>Streptomyces</taxon>
    </lineage>
</organism>
<feature type="region of interest" description="Disordered" evidence="3">
    <location>
        <begin position="963"/>
        <end position="999"/>
    </location>
</feature>
<dbReference type="Gene3D" id="1.25.40.10">
    <property type="entry name" value="Tetratricopeptide repeat domain"/>
    <property type="match status" value="1"/>
</dbReference>
<keyword evidence="6" id="KW-1185">Reference proteome</keyword>
<evidence type="ECO:0000259" key="4">
    <source>
        <dbReference type="Pfam" id="PF13191"/>
    </source>
</evidence>
<dbReference type="PANTHER" id="PTHR16305">
    <property type="entry name" value="TESTICULAR SOLUBLE ADENYLYL CYCLASE"/>
    <property type="match status" value="1"/>
</dbReference>